<proteinExistence type="predicted"/>
<feature type="non-terminal residue" evidence="1">
    <location>
        <position position="41"/>
    </location>
</feature>
<evidence type="ECO:0000313" key="2">
    <source>
        <dbReference type="Proteomes" id="UP000265520"/>
    </source>
</evidence>
<name>A0A392T5Z5_9FABA</name>
<sequence length="41" mass="4731">MVGWFEISGEEDCILLRCYECLDQVETSSEENAQMLVSFPE</sequence>
<evidence type="ECO:0000313" key="1">
    <source>
        <dbReference type="EMBL" id="MCI55586.1"/>
    </source>
</evidence>
<reference evidence="1 2" key="1">
    <citation type="journal article" date="2018" name="Front. Plant Sci.">
        <title>Red Clover (Trifolium pratense) and Zigzag Clover (T. medium) - A Picture of Genomic Similarities and Differences.</title>
        <authorList>
            <person name="Dluhosova J."/>
            <person name="Istvanek J."/>
            <person name="Nedelnik J."/>
            <person name="Repkova J."/>
        </authorList>
    </citation>
    <scope>NUCLEOTIDE SEQUENCE [LARGE SCALE GENOMIC DNA]</scope>
    <source>
        <strain evidence="2">cv. 10/8</strain>
        <tissue evidence="1">Leaf</tissue>
    </source>
</reference>
<dbReference type="AlphaFoldDB" id="A0A392T5Z5"/>
<comment type="caution">
    <text evidence="1">The sequence shown here is derived from an EMBL/GenBank/DDBJ whole genome shotgun (WGS) entry which is preliminary data.</text>
</comment>
<keyword evidence="2" id="KW-1185">Reference proteome</keyword>
<protein>
    <submittedName>
        <fullName evidence="1">Uncharacterized protein</fullName>
    </submittedName>
</protein>
<organism evidence="1 2">
    <name type="scientific">Trifolium medium</name>
    <dbReference type="NCBI Taxonomy" id="97028"/>
    <lineage>
        <taxon>Eukaryota</taxon>
        <taxon>Viridiplantae</taxon>
        <taxon>Streptophyta</taxon>
        <taxon>Embryophyta</taxon>
        <taxon>Tracheophyta</taxon>
        <taxon>Spermatophyta</taxon>
        <taxon>Magnoliopsida</taxon>
        <taxon>eudicotyledons</taxon>
        <taxon>Gunneridae</taxon>
        <taxon>Pentapetalae</taxon>
        <taxon>rosids</taxon>
        <taxon>fabids</taxon>
        <taxon>Fabales</taxon>
        <taxon>Fabaceae</taxon>
        <taxon>Papilionoideae</taxon>
        <taxon>50 kb inversion clade</taxon>
        <taxon>NPAAA clade</taxon>
        <taxon>Hologalegina</taxon>
        <taxon>IRL clade</taxon>
        <taxon>Trifolieae</taxon>
        <taxon>Trifolium</taxon>
    </lineage>
</organism>
<dbReference type="EMBL" id="LXQA010498667">
    <property type="protein sequence ID" value="MCI55586.1"/>
    <property type="molecule type" value="Genomic_DNA"/>
</dbReference>
<dbReference type="Proteomes" id="UP000265520">
    <property type="component" value="Unassembled WGS sequence"/>
</dbReference>
<accession>A0A392T5Z5</accession>